<comment type="caution">
    <text evidence="1">The sequence shown here is derived from an EMBL/GenBank/DDBJ whole genome shotgun (WGS) entry which is preliminary data.</text>
</comment>
<evidence type="ECO:0000313" key="1">
    <source>
        <dbReference type="EMBL" id="OMO96921.1"/>
    </source>
</evidence>
<dbReference type="AlphaFoldDB" id="A0A1R3JQ97"/>
<protein>
    <submittedName>
        <fullName evidence="1">Uncharacterized protein</fullName>
    </submittedName>
</protein>
<dbReference type="PANTHER" id="PTHR31286:SF167">
    <property type="entry name" value="OS09G0268800 PROTEIN"/>
    <property type="match status" value="1"/>
</dbReference>
<dbReference type="OMA" id="DNMETER"/>
<dbReference type="InterPro" id="IPR040256">
    <property type="entry name" value="At4g02000-like"/>
</dbReference>
<dbReference type="PANTHER" id="PTHR31286">
    <property type="entry name" value="GLYCINE-RICH CELL WALL STRUCTURAL PROTEIN 1.8-LIKE"/>
    <property type="match status" value="1"/>
</dbReference>
<reference evidence="1 2" key="1">
    <citation type="submission" date="2013-09" db="EMBL/GenBank/DDBJ databases">
        <title>Corchorus capsularis genome sequencing.</title>
        <authorList>
            <person name="Alam M."/>
            <person name="Haque M.S."/>
            <person name="Islam M.S."/>
            <person name="Emdad E.M."/>
            <person name="Islam M.M."/>
            <person name="Ahmed B."/>
            <person name="Halim A."/>
            <person name="Hossen Q.M.M."/>
            <person name="Hossain M.Z."/>
            <person name="Ahmed R."/>
            <person name="Khan M.M."/>
            <person name="Islam R."/>
            <person name="Rashid M.M."/>
            <person name="Khan S.A."/>
            <person name="Rahman M.S."/>
            <person name="Alam M."/>
        </authorList>
    </citation>
    <scope>NUCLEOTIDE SEQUENCE [LARGE SCALE GENOMIC DNA]</scope>
    <source>
        <strain evidence="2">cv. CVL-1</strain>
        <tissue evidence="1">Whole seedling</tissue>
    </source>
</reference>
<keyword evidence="2" id="KW-1185">Reference proteome</keyword>
<dbReference type="STRING" id="210143.A0A1R3JQ97"/>
<dbReference type="Gramene" id="OMO96921">
    <property type="protein sequence ID" value="OMO96921"/>
    <property type="gene ID" value="CCACVL1_04741"/>
</dbReference>
<gene>
    <name evidence="1" type="ORF">CCACVL1_04741</name>
</gene>
<proteinExistence type="predicted"/>
<dbReference type="EMBL" id="AWWV01007326">
    <property type="protein sequence ID" value="OMO96921.1"/>
    <property type="molecule type" value="Genomic_DNA"/>
</dbReference>
<dbReference type="Proteomes" id="UP000188268">
    <property type="component" value="Unassembled WGS sequence"/>
</dbReference>
<evidence type="ECO:0000313" key="2">
    <source>
        <dbReference type="Proteomes" id="UP000188268"/>
    </source>
</evidence>
<organism evidence="1 2">
    <name type="scientific">Corchorus capsularis</name>
    <name type="common">Jute</name>
    <dbReference type="NCBI Taxonomy" id="210143"/>
    <lineage>
        <taxon>Eukaryota</taxon>
        <taxon>Viridiplantae</taxon>
        <taxon>Streptophyta</taxon>
        <taxon>Embryophyta</taxon>
        <taxon>Tracheophyta</taxon>
        <taxon>Spermatophyta</taxon>
        <taxon>Magnoliopsida</taxon>
        <taxon>eudicotyledons</taxon>
        <taxon>Gunneridae</taxon>
        <taxon>Pentapetalae</taxon>
        <taxon>rosids</taxon>
        <taxon>malvids</taxon>
        <taxon>Malvales</taxon>
        <taxon>Malvaceae</taxon>
        <taxon>Grewioideae</taxon>
        <taxon>Apeibeae</taxon>
        <taxon>Corchorus</taxon>
    </lineage>
</organism>
<dbReference type="OrthoDB" id="990321at2759"/>
<name>A0A1R3JQ97_COCAP</name>
<sequence>MILIVLQIIVQGPDEVLLLSLNPEEISSNRFFWSHYIIGYLLDFRIFSVRHLQYLISREWRANEVVSVIGRQGSIYTIFVEDDDDRDRIIRRGPYAFEGAFFPVDYWPTNSIIRTIRPERVPIWVQLWDLPQEYQVISIAQRLASLAREVIEVDWMNIIPWNIRYMRVHIWIDPFKPRISGFMLQLDDGRLVKIIYKYERACKVCLNWGIIGHTTPHCPYDNMETERMLNEQMANIQERRGKRILPMDSGPLNAPHLNVPESSQMVAVRTSQNLSLVDLFCPETLGLEVYLNSEFFITAEINHFNGFPTLPYLNAPLPTLDTTPLLLDMDMQPPSLSLTLVENSSTGTLPDIVANVSQTQSITLEEWIQRREVIDETNHFLPSNQEVAITMQIEADMQLVQPISTEPQD</sequence>
<accession>A0A1R3JQ97</accession>